<evidence type="ECO:0000313" key="1">
    <source>
        <dbReference type="EMBL" id="CAG9790753.1"/>
    </source>
</evidence>
<proteinExistence type="predicted"/>
<reference evidence="1" key="2">
    <citation type="submission" date="2022-10" db="EMBL/GenBank/DDBJ databases">
        <authorList>
            <consortium name="ENA_rothamsted_submissions"/>
            <consortium name="culmorum"/>
            <person name="King R."/>
        </authorList>
    </citation>
    <scope>NUCLEOTIDE SEQUENCE</scope>
</reference>
<dbReference type="AlphaFoldDB" id="A0A9N9WDU7"/>
<sequence>MGLHIDKPRKGSGNSNDGNRVRRFFKKYHCSSEIKGVDEDLIKRFYAILQTFYTHYCYVYGIIVHKISSEHKVLIHGESIFRYFAVLPIDNLSEGAQESRNKDYKYMRLHHSRKCSRSATIEDIFHGLLFTSDPYISSIR</sequence>
<dbReference type="EMBL" id="OU893334">
    <property type="protein sequence ID" value="CAG9790753.1"/>
    <property type="molecule type" value="Genomic_DNA"/>
</dbReference>
<evidence type="ECO:0000313" key="2">
    <source>
        <dbReference type="Proteomes" id="UP001153714"/>
    </source>
</evidence>
<name>A0A9N9WDU7_9NEOP</name>
<dbReference type="Proteomes" id="UP001153714">
    <property type="component" value="Chromosome 3"/>
</dbReference>
<gene>
    <name evidence="1" type="ORF">DIATSA_LOCUS8409</name>
</gene>
<accession>A0A9N9WDU7</accession>
<keyword evidence="2" id="KW-1185">Reference proteome</keyword>
<organism evidence="1 2">
    <name type="scientific">Diatraea saccharalis</name>
    <name type="common">sugarcane borer</name>
    <dbReference type="NCBI Taxonomy" id="40085"/>
    <lineage>
        <taxon>Eukaryota</taxon>
        <taxon>Metazoa</taxon>
        <taxon>Ecdysozoa</taxon>
        <taxon>Arthropoda</taxon>
        <taxon>Hexapoda</taxon>
        <taxon>Insecta</taxon>
        <taxon>Pterygota</taxon>
        <taxon>Neoptera</taxon>
        <taxon>Endopterygota</taxon>
        <taxon>Lepidoptera</taxon>
        <taxon>Glossata</taxon>
        <taxon>Ditrysia</taxon>
        <taxon>Pyraloidea</taxon>
        <taxon>Crambidae</taxon>
        <taxon>Crambinae</taxon>
        <taxon>Diatraea</taxon>
    </lineage>
</organism>
<protein>
    <submittedName>
        <fullName evidence="1">Uncharacterized protein</fullName>
    </submittedName>
</protein>
<dbReference type="OrthoDB" id="8193306at2759"/>
<reference evidence="1" key="1">
    <citation type="submission" date="2021-12" db="EMBL/GenBank/DDBJ databases">
        <authorList>
            <person name="King R."/>
        </authorList>
    </citation>
    <scope>NUCLEOTIDE SEQUENCE</scope>
</reference>